<dbReference type="Pfam" id="PF05133">
    <property type="entry name" value="SPP1_portal"/>
    <property type="match status" value="1"/>
</dbReference>
<dbReference type="Proteomes" id="UP000515856">
    <property type="component" value="Chromosome"/>
</dbReference>
<accession>A0A7G9GLV1</accession>
<dbReference type="AlphaFoldDB" id="A0A7G9GLV1"/>
<name>A0A7G9GLV1_9FIRM</name>
<dbReference type="RefSeq" id="WP_117452055.1">
    <property type="nucleotide sequence ID" value="NZ_CP060636.1"/>
</dbReference>
<dbReference type="KEGG" id="ehn:H9Q80_16280"/>
<evidence type="ECO:0000256" key="1">
    <source>
        <dbReference type="SAM" id="MobiDB-lite"/>
    </source>
</evidence>
<feature type="compositionally biased region" description="Basic and acidic residues" evidence="1">
    <location>
        <begin position="497"/>
        <end position="506"/>
    </location>
</feature>
<proteinExistence type="predicted"/>
<feature type="region of interest" description="Disordered" evidence="1">
    <location>
        <begin position="497"/>
        <end position="529"/>
    </location>
</feature>
<gene>
    <name evidence="2" type="ORF">H9Q80_16280</name>
</gene>
<sequence>MEEQVTKSKNIVDCDGILPEAPLTTSTRKVIPSTRYRFGRKVIRIPVLESSLNEVTLIKWLPDILRIHAENASDCRHFEKVYRGESHIWEKERPFNSGSKMNTIINENHAFYQIEFKKGYMYGNPVKYSCADDGTDSDSITYLNRYLKLCGKAFKDIELGETIFKCGNAYRMSLPKVYAGNTNYEKQTPFEMFNLDNETTFVVYSSDYTKKKLMAGIITTIDSPNPNETEFEIIIYTRDFIYKFRCYSLCPAWDGINFKSKKPNYLGKIPIVEFYTNSARMGVIDINETIFDAINNMSSDSIDSINDFVNSILVIYNMTINKDDKQNIDETGSLQLITTDPSKPAEAKYLVNQLQQSDVMARYETAIKWCYNIVGVPQPTQKSTSGGDTGEARELGGGWENANIVANQNEEPLKDGDMRMFEIQLAICRMTPKCPVKDLYETDIEINFNRTRSNNLITKTQALQTLNEMDMPEEVALNIVGITSNSHEVARDWVANKEKKKKESLETMKQQADINKKTEPNKNSKTATT</sequence>
<protein>
    <submittedName>
        <fullName evidence="2">Phage portal protein</fullName>
    </submittedName>
</protein>
<evidence type="ECO:0000313" key="2">
    <source>
        <dbReference type="EMBL" id="QNM11783.1"/>
    </source>
</evidence>
<dbReference type="InterPro" id="IPR021145">
    <property type="entry name" value="Portal_protein_SPP1_Gp6-like"/>
</dbReference>
<organism evidence="2 3">
    <name type="scientific">[Eubacterium] hominis</name>
    <dbReference type="NCBI Taxonomy" id="2764325"/>
    <lineage>
        <taxon>Bacteria</taxon>
        <taxon>Bacillati</taxon>
        <taxon>Bacillota</taxon>
        <taxon>Erysipelotrichia</taxon>
        <taxon>Erysipelotrichales</taxon>
        <taxon>Erysipelotrichaceae</taxon>
        <taxon>Amedibacillus</taxon>
    </lineage>
</organism>
<evidence type="ECO:0000313" key="3">
    <source>
        <dbReference type="Proteomes" id="UP000515856"/>
    </source>
</evidence>
<keyword evidence="3" id="KW-1185">Reference proteome</keyword>
<reference evidence="2 3" key="1">
    <citation type="submission" date="2020-08" db="EMBL/GenBank/DDBJ databases">
        <authorList>
            <person name="Liu C."/>
            <person name="Sun Q."/>
        </authorList>
    </citation>
    <scope>NUCLEOTIDE SEQUENCE [LARGE SCALE GENOMIC DNA]</scope>
    <source>
        <strain evidence="2 3">NSJ-61</strain>
    </source>
</reference>
<dbReference type="EMBL" id="CP060636">
    <property type="protein sequence ID" value="QNM11783.1"/>
    <property type="molecule type" value="Genomic_DNA"/>
</dbReference>